<proteinExistence type="predicted"/>
<dbReference type="Pfam" id="PF14331">
    <property type="entry name" value="IcmF-related_N"/>
    <property type="match status" value="1"/>
</dbReference>
<accession>A0A3B0LWE1</accession>
<feature type="transmembrane region" description="Helical" evidence="1">
    <location>
        <begin position="131"/>
        <end position="152"/>
    </location>
</feature>
<keyword evidence="1" id="KW-0472">Membrane</keyword>
<gene>
    <name evidence="3" type="ORF">ARTV_0590</name>
</gene>
<keyword evidence="1" id="KW-1133">Transmembrane helix</keyword>
<dbReference type="AlphaFoldDB" id="A0A3B0LWE1"/>
<feature type="domain" description="Type VI secretion system component TssM1 N-terminal" evidence="2">
    <location>
        <begin position="18"/>
        <end position="131"/>
    </location>
</feature>
<protein>
    <recommendedName>
        <fullName evidence="2">Type VI secretion system component TssM1 N-terminal domain-containing protein</fullName>
    </recommendedName>
</protein>
<evidence type="ECO:0000259" key="2">
    <source>
        <dbReference type="Pfam" id="PF14331"/>
    </source>
</evidence>
<dbReference type="InterPro" id="IPR025743">
    <property type="entry name" value="TssM1_N"/>
</dbReference>
<name>A0A3B0LWE1_9GAMM</name>
<organism evidence="3">
    <name type="scientific">Arsenophonus endosymbiont of Trialeurodes vaporariorum</name>
    <dbReference type="NCBI Taxonomy" id="235567"/>
    <lineage>
        <taxon>Bacteria</taxon>
        <taxon>Pseudomonadati</taxon>
        <taxon>Pseudomonadota</taxon>
        <taxon>Gammaproteobacteria</taxon>
        <taxon>Enterobacterales</taxon>
        <taxon>Morganellaceae</taxon>
        <taxon>Arsenophonus</taxon>
    </lineage>
</organism>
<reference evidence="3" key="1">
    <citation type="submission" date="2018-04" db="EMBL/GenBank/DDBJ databases">
        <authorList>
            <person name="Go L.Y."/>
            <person name="Mitchell J.A."/>
        </authorList>
    </citation>
    <scope>NUCLEOTIDE SEQUENCE</scope>
    <source>
        <strain evidence="3">ARTV</strain>
    </source>
</reference>
<sequence length="162" mass="18869">MLGGMIDRGLYDNCIGALDRTLQSIIQTLKITCLRHLNDYRTTPPAELLILPEQIRQLQPALEEYFQALFKPDHYQQHSLLCGLFFTATEDNDNQSGSKSLFSQQLLEKILPAEKIQKQPLFSVRFWRRRAWYSLFIFILLFGVGRSLWVVYEDMLKLACVP</sequence>
<keyword evidence="1" id="KW-0812">Transmembrane</keyword>
<dbReference type="EMBL" id="UFQR01000002">
    <property type="protein sequence ID" value="SSW94935.1"/>
    <property type="molecule type" value="Genomic_DNA"/>
</dbReference>
<evidence type="ECO:0000313" key="3">
    <source>
        <dbReference type="EMBL" id="SSW94935.1"/>
    </source>
</evidence>
<evidence type="ECO:0000256" key="1">
    <source>
        <dbReference type="SAM" id="Phobius"/>
    </source>
</evidence>